<protein>
    <submittedName>
        <fullName evidence="1">YD repeat-containing protein</fullName>
    </submittedName>
</protein>
<dbReference type="NCBIfam" id="TIGR01643">
    <property type="entry name" value="YD_repeat_2x"/>
    <property type="match status" value="2"/>
</dbReference>
<accession>A0A1I0ES34</accession>
<dbReference type="Gene3D" id="2.180.10.10">
    <property type="entry name" value="RHS repeat-associated core"/>
    <property type="match status" value="1"/>
</dbReference>
<name>A0A1I0ES34_9PSED</name>
<dbReference type="AlphaFoldDB" id="A0A1I0ES34"/>
<dbReference type="InterPro" id="IPR006530">
    <property type="entry name" value="YD"/>
</dbReference>
<evidence type="ECO:0000313" key="2">
    <source>
        <dbReference type="Proteomes" id="UP000182332"/>
    </source>
</evidence>
<reference evidence="1 2" key="1">
    <citation type="submission" date="2016-10" db="EMBL/GenBank/DDBJ databases">
        <authorList>
            <person name="de Groot N.N."/>
        </authorList>
    </citation>
    <scope>NUCLEOTIDE SEQUENCE [LARGE SCALE GENOMIC DNA]</scope>
    <source>
        <strain evidence="1 2">DSM 11363</strain>
    </source>
</reference>
<dbReference type="InterPro" id="IPR031325">
    <property type="entry name" value="RHS_repeat"/>
</dbReference>
<sequence>MHYNEDRLVIASRDYGGDRYAMDLDEASNLTGITLPDGNKLAFKYDDFSRLIEETDPLGRKIRYEHHLGTRSVTEASYPDGSVWKARYDDKATC</sequence>
<organism evidence="1 2">
    <name type="scientific">Pseudomonas graminis</name>
    <dbReference type="NCBI Taxonomy" id="158627"/>
    <lineage>
        <taxon>Bacteria</taxon>
        <taxon>Pseudomonadati</taxon>
        <taxon>Pseudomonadota</taxon>
        <taxon>Gammaproteobacteria</taxon>
        <taxon>Pseudomonadales</taxon>
        <taxon>Pseudomonadaceae</taxon>
        <taxon>Pseudomonas</taxon>
    </lineage>
</organism>
<evidence type="ECO:0000313" key="1">
    <source>
        <dbReference type="EMBL" id="SET48231.1"/>
    </source>
</evidence>
<dbReference type="Pfam" id="PF05593">
    <property type="entry name" value="RHS_repeat"/>
    <property type="match status" value="1"/>
</dbReference>
<proteinExistence type="predicted"/>
<dbReference type="EMBL" id="FOHW01000014">
    <property type="protein sequence ID" value="SET48231.1"/>
    <property type="molecule type" value="Genomic_DNA"/>
</dbReference>
<gene>
    <name evidence="1" type="ORF">SAMN05216197_114116</name>
</gene>
<dbReference type="Proteomes" id="UP000182332">
    <property type="component" value="Unassembled WGS sequence"/>
</dbReference>